<evidence type="ECO:0000313" key="3">
    <source>
        <dbReference type="Proteomes" id="UP000305238"/>
    </source>
</evidence>
<feature type="compositionally biased region" description="Pro residues" evidence="1">
    <location>
        <begin position="17"/>
        <end position="33"/>
    </location>
</feature>
<dbReference type="AlphaFoldDB" id="A0A5S4GEL6"/>
<evidence type="ECO:0000313" key="2">
    <source>
        <dbReference type="EMBL" id="TMR30951.1"/>
    </source>
</evidence>
<dbReference type="EMBL" id="VCKZ01000320">
    <property type="protein sequence ID" value="TMR30951.1"/>
    <property type="molecule type" value="Genomic_DNA"/>
</dbReference>
<gene>
    <name evidence="2" type="ORF">ETD96_32700</name>
</gene>
<sequence length="165" mass="16883">MTTIIPLPPFGGRGPDGPQPGGPPGGGPQPGGPGGPAGGRWGGGPPWGGGGGCTVKAPGVRCYTEDRGESSIGRRGGLRGSPFARIGRLRSATPFESATCSRMKPIGRGASETPVGARQRAVAEMWIMVGAPRGGGDLCVRVMNGLDEGIFRCRCPHRQRVTAER</sequence>
<reference evidence="2 3" key="1">
    <citation type="submission" date="2019-05" db="EMBL/GenBank/DDBJ databases">
        <title>Draft genome sequence of Actinomadura geliboluensis A8036.</title>
        <authorList>
            <person name="Saricaoglu S."/>
            <person name="Isik K."/>
        </authorList>
    </citation>
    <scope>NUCLEOTIDE SEQUENCE [LARGE SCALE GENOMIC DNA]</scope>
    <source>
        <strain evidence="2 3">A8036</strain>
    </source>
</reference>
<accession>A0A5S4GEL6</accession>
<name>A0A5S4GEL6_9ACTN</name>
<feature type="region of interest" description="Disordered" evidence="1">
    <location>
        <begin position="1"/>
        <end position="51"/>
    </location>
</feature>
<organism evidence="2 3">
    <name type="scientific">Actinomadura geliboluensis</name>
    <dbReference type="NCBI Taxonomy" id="882440"/>
    <lineage>
        <taxon>Bacteria</taxon>
        <taxon>Bacillati</taxon>
        <taxon>Actinomycetota</taxon>
        <taxon>Actinomycetes</taxon>
        <taxon>Streptosporangiales</taxon>
        <taxon>Thermomonosporaceae</taxon>
        <taxon>Actinomadura</taxon>
    </lineage>
</organism>
<proteinExistence type="predicted"/>
<feature type="compositionally biased region" description="Gly residues" evidence="1">
    <location>
        <begin position="34"/>
        <end position="51"/>
    </location>
</feature>
<evidence type="ECO:0000256" key="1">
    <source>
        <dbReference type="SAM" id="MobiDB-lite"/>
    </source>
</evidence>
<comment type="caution">
    <text evidence="2">The sequence shown here is derived from an EMBL/GenBank/DDBJ whole genome shotgun (WGS) entry which is preliminary data.</text>
</comment>
<protein>
    <submittedName>
        <fullName evidence="2">Uncharacterized protein</fullName>
    </submittedName>
</protein>
<keyword evidence="3" id="KW-1185">Reference proteome</keyword>
<dbReference type="Proteomes" id="UP000305238">
    <property type="component" value="Unassembled WGS sequence"/>
</dbReference>